<name>A0A1R1SEA4_9ACTN</name>
<sequence>MADKKQPPTQLNKEWLENFRKVDLADFRKSLKTVSENSTATPPIPSMKALKGEDDGVPGLPFGTRLPLAIGFLAEDEGTHGKAVNEAVVDLVTALDGILESHLTLFKDIDDALEETIDSLFKTQGESLDAIDGQKFVDIFEDVDADLTTPADEESGGGKDKDK</sequence>
<dbReference type="NCBIfam" id="NF033533">
    <property type="entry name" value="lone7_assoc_B"/>
    <property type="match status" value="1"/>
</dbReference>
<accession>A0A1R1SEA4</accession>
<dbReference type="RefSeq" id="WP_065967928.1">
    <property type="nucleotide sequence ID" value="NZ_ASQP01000326.1"/>
</dbReference>
<dbReference type="EMBL" id="ASQP01000326">
    <property type="protein sequence ID" value="OMI36620.1"/>
    <property type="molecule type" value="Genomic_DNA"/>
</dbReference>
<dbReference type="GeneID" id="96748006"/>
<evidence type="ECO:0008006" key="3">
    <source>
        <dbReference type="Google" id="ProtNLM"/>
    </source>
</evidence>
<evidence type="ECO:0000313" key="2">
    <source>
        <dbReference type="Proteomes" id="UP000186168"/>
    </source>
</evidence>
<evidence type="ECO:0000313" key="1">
    <source>
        <dbReference type="EMBL" id="OMI36620.1"/>
    </source>
</evidence>
<dbReference type="Proteomes" id="UP000186168">
    <property type="component" value="Unassembled WGS sequence"/>
</dbReference>
<protein>
    <recommendedName>
        <fullName evidence="3">Type VII secretion system-associated protein</fullName>
    </recommendedName>
</protein>
<comment type="caution">
    <text evidence="1">The sequence shown here is derived from an EMBL/GenBank/DDBJ whole genome shotgun (WGS) entry which is preliminary data.</text>
</comment>
<gene>
    <name evidence="1" type="ORF">SPAR_25501</name>
</gene>
<dbReference type="InterPro" id="IPR049801">
    <property type="entry name" value="T7SS_assoc-like"/>
</dbReference>
<reference evidence="1 2" key="1">
    <citation type="submission" date="2013-05" db="EMBL/GenBank/DDBJ databases">
        <title>Genome sequence of Streptomyces sparsogenes DSM 40356.</title>
        <authorList>
            <person name="Coyne S."/>
            <person name="Seebeck F.P."/>
        </authorList>
    </citation>
    <scope>NUCLEOTIDE SEQUENCE [LARGE SCALE GENOMIC DNA]</scope>
    <source>
        <strain evidence="1 2">DSM 40356</strain>
    </source>
</reference>
<proteinExistence type="predicted"/>
<keyword evidence="2" id="KW-1185">Reference proteome</keyword>
<organism evidence="1 2">
    <name type="scientific">Streptomyces sparsogenes DSM 40356</name>
    <dbReference type="NCBI Taxonomy" id="1331668"/>
    <lineage>
        <taxon>Bacteria</taxon>
        <taxon>Bacillati</taxon>
        <taxon>Actinomycetota</taxon>
        <taxon>Actinomycetes</taxon>
        <taxon>Kitasatosporales</taxon>
        <taxon>Streptomycetaceae</taxon>
        <taxon>Streptomyces</taxon>
    </lineage>
</organism>
<dbReference type="STRING" id="67365.GCA_001704635_03432"/>
<dbReference type="AlphaFoldDB" id="A0A1R1SEA4"/>